<organism evidence="1 2">
    <name type="scientific">Trichoderma lentiforme</name>
    <dbReference type="NCBI Taxonomy" id="1567552"/>
    <lineage>
        <taxon>Eukaryota</taxon>
        <taxon>Fungi</taxon>
        <taxon>Dikarya</taxon>
        <taxon>Ascomycota</taxon>
        <taxon>Pezizomycotina</taxon>
        <taxon>Sordariomycetes</taxon>
        <taxon>Hypocreomycetidae</taxon>
        <taxon>Hypocreales</taxon>
        <taxon>Hypocreaceae</taxon>
        <taxon>Trichoderma</taxon>
    </lineage>
</organism>
<reference evidence="1 2" key="1">
    <citation type="submission" date="2018-06" db="EMBL/GenBank/DDBJ databases">
        <title>Genome analysis of cellulolytic fungus Trichoderma lentiforme CFAM-422.</title>
        <authorList>
            <person name="Steindorff A.S."/>
            <person name="Formighieri E.F."/>
            <person name="Midorikawa G.E.O."/>
            <person name="Tamietti M.S."/>
            <person name="Ramos E.Z."/>
            <person name="Silva A.S."/>
            <person name="Bon E.P.S."/>
            <person name="Mendes T.D."/>
            <person name="Damaso M.C.T."/>
            <person name="Favaro L.C.L."/>
        </authorList>
    </citation>
    <scope>NUCLEOTIDE SEQUENCE [LARGE SCALE GENOMIC DNA]</scope>
    <source>
        <strain evidence="1 2">CFAM-422</strain>
    </source>
</reference>
<proteinExistence type="predicted"/>
<gene>
    <name evidence="1" type="ORF">CFAM422_012447</name>
</gene>
<dbReference type="EMBL" id="QLNT01000029">
    <property type="protein sequence ID" value="KAF3057582.1"/>
    <property type="molecule type" value="Genomic_DNA"/>
</dbReference>
<name>A0A9P5C7T4_9HYPO</name>
<evidence type="ECO:0000313" key="1">
    <source>
        <dbReference type="EMBL" id="KAF3057582.1"/>
    </source>
</evidence>
<keyword evidence="2" id="KW-1185">Reference proteome</keyword>
<sequence>MSKLPKPIISIVKRFEGIKYPLVRGHSGDLPGFVKPQLVDLSGRPLTTDFKNNGWNSKGHLLFDEYTKKALTGELTEGIHAQHIVDGEGAQHLYLYVKEHLVDPAMAKTLFSRRDTSLNFFKSINGYFGCGSLDNAAINDALKWNTSKEFRGQTLALQEQHMINHEALLRETMLSGGNINNIPTTRKKRSSD</sequence>
<dbReference type="Proteomes" id="UP000801864">
    <property type="component" value="Unassembled WGS sequence"/>
</dbReference>
<comment type="caution">
    <text evidence="1">The sequence shown here is derived from an EMBL/GenBank/DDBJ whole genome shotgun (WGS) entry which is preliminary data.</text>
</comment>
<evidence type="ECO:0000313" key="2">
    <source>
        <dbReference type="Proteomes" id="UP000801864"/>
    </source>
</evidence>
<dbReference type="AlphaFoldDB" id="A0A9P5C7T4"/>
<protein>
    <submittedName>
        <fullName evidence="1">Uncharacterized protein</fullName>
    </submittedName>
</protein>
<accession>A0A9P5C7T4</accession>